<organism evidence="1 2">
    <name type="scientific">Smallanthus sonchifolius</name>
    <dbReference type="NCBI Taxonomy" id="185202"/>
    <lineage>
        <taxon>Eukaryota</taxon>
        <taxon>Viridiplantae</taxon>
        <taxon>Streptophyta</taxon>
        <taxon>Embryophyta</taxon>
        <taxon>Tracheophyta</taxon>
        <taxon>Spermatophyta</taxon>
        <taxon>Magnoliopsida</taxon>
        <taxon>eudicotyledons</taxon>
        <taxon>Gunneridae</taxon>
        <taxon>Pentapetalae</taxon>
        <taxon>asterids</taxon>
        <taxon>campanulids</taxon>
        <taxon>Asterales</taxon>
        <taxon>Asteraceae</taxon>
        <taxon>Asteroideae</taxon>
        <taxon>Heliantheae alliance</taxon>
        <taxon>Millerieae</taxon>
        <taxon>Smallanthus</taxon>
    </lineage>
</organism>
<protein>
    <submittedName>
        <fullName evidence="1">Uncharacterized protein</fullName>
    </submittedName>
</protein>
<reference evidence="1 2" key="2">
    <citation type="journal article" date="2022" name="Mol. Ecol. Resour.">
        <title>The genomes of chicory, endive, great burdock and yacon provide insights into Asteraceae paleo-polyploidization history and plant inulin production.</title>
        <authorList>
            <person name="Fan W."/>
            <person name="Wang S."/>
            <person name="Wang H."/>
            <person name="Wang A."/>
            <person name="Jiang F."/>
            <person name="Liu H."/>
            <person name="Zhao H."/>
            <person name="Xu D."/>
            <person name="Zhang Y."/>
        </authorList>
    </citation>
    <scope>NUCLEOTIDE SEQUENCE [LARGE SCALE GENOMIC DNA]</scope>
    <source>
        <strain evidence="2">cv. Yunnan</strain>
        <tissue evidence="1">Leaves</tissue>
    </source>
</reference>
<evidence type="ECO:0000313" key="2">
    <source>
        <dbReference type="Proteomes" id="UP001056120"/>
    </source>
</evidence>
<evidence type="ECO:0000313" key="1">
    <source>
        <dbReference type="EMBL" id="KAI3744243.1"/>
    </source>
</evidence>
<reference evidence="2" key="1">
    <citation type="journal article" date="2022" name="Mol. Ecol. Resour.">
        <title>The genomes of chicory, endive, great burdock and yacon provide insights into Asteraceae palaeo-polyploidization history and plant inulin production.</title>
        <authorList>
            <person name="Fan W."/>
            <person name="Wang S."/>
            <person name="Wang H."/>
            <person name="Wang A."/>
            <person name="Jiang F."/>
            <person name="Liu H."/>
            <person name="Zhao H."/>
            <person name="Xu D."/>
            <person name="Zhang Y."/>
        </authorList>
    </citation>
    <scope>NUCLEOTIDE SEQUENCE [LARGE SCALE GENOMIC DNA]</scope>
    <source>
        <strain evidence="2">cv. Yunnan</strain>
    </source>
</reference>
<dbReference type="Proteomes" id="UP001056120">
    <property type="component" value="Linkage Group LG19"/>
</dbReference>
<accession>A0ACB9DCY2</accession>
<proteinExistence type="predicted"/>
<comment type="caution">
    <text evidence="1">The sequence shown here is derived from an EMBL/GenBank/DDBJ whole genome shotgun (WGS) entry which is preliminary data.</text>
</comment>
<name>A0ACB9DCY2_9ASTR</name>
<sequence>MHYPRKMFNMGSIGFPEVKLTEIAKLANLKILSLFLCNLDKTGPNSILELMGFLPQLQELDLNFRNCELTEDGATKRFPTTSPCLRTLKLSIIDLGNGIELSYAFQMITSFPNLQTLEITASYQDAAPIPGIYSSEVDYNTTWLLQLRSVVFKNSKGSENEVCLIKYLLAYSPFLKKFVICLHSRLHSHLLCDEKFMFSTTLLKLHRASPVVDIHLY</sequence>
<keyword evidence="2" id="KW-1185">Reference proteome</keyword>
<gene>
    <name evidence="1" type="ORF">L1987_57320</name>
</gene>
<dbReference type="EMBL" id="CM042036">
    <property type="protein sequence ID" value="KAI3744243.1"/>
    <property type="molecule type" value="Genomic_DNA"/>
</dbReference>